<keyword evidence="3" id="KW-0238">DNA-binding</keyword>
<accession>A0AAC8W3M2</accession>
<proteinExistence type="inferred from homology"/>
<dbReference type="SUPFAM" id="SSF53850">
    <property type="entry name" value="Periplasmic binding protein-like II"/>
    <property type="match status" value="1"/>
</dbReference>
<protein>
    <recommendedName>
        <fullName evidence="5">HTH lysR-type domain-containing protein</fullName>
    </recommendedName>
</protein>
<evidence type="ECO:0000256" key="3">
    <source>
        <dbReference type="ARBA" id="ARBA00023125"/>
    </source>
</evidence>
<evidence type="ECO:0000256" key="1">
    <source>
        <dbReference type="ARBA" id="ARBA00009437"/>
    </source>
</evidence>
<evidence type="ECO:0000256" key="4">
    <source>
        <dbReference type="ARBA" id="ARBA00023163"/>
    </source>
</evidence>
<dbReference type="Pfam" id="PF03466">
    <property type="entry name" value="LysR_substrate"/>
    <property type="match status" value="1"/>
</dbReference>
<evidence type="ECO:0000256" key="2">
    <source>
        <dbReference type="ARBA" id="ARBA00023015"/>
    </source>
</evidence>
<dbReference type="InterPro" id="IPR036390">
    <property type="entry name" value="WH_DNA-bd_sf"/>
</dbReference>
<dbReference type="Proteomes" id="UP000069935">
    <property type="component" value="Chromosome 4"/>
</dbReference>
<dbReference type="SUPFAM" id="SSF46785">
    <property type="entry name" value="Winged helix' DNA-binding domain"/>
    <property type="match status" value="1"/>
</dbReference>
<dbReference type="Pfam" id="PF00126">
    <property type="entry name" value="HTH_1"/>
    <property type="match status" value="1"/>
</dbReference>
<dbReference type="InterPro" id="IPR036388">
    <property type="entry name" value="WH-like_DNA-bd_sf"/>
</dbReference>
<dbReference type="PANTHER" id="PTHR30427:SF1">
    <property type="entry name" value="TRANSCRIPTIONAL ACTIVATOR PROTEIN LYSR"/>
    <property type="match status" value="1"/>
</dbReference>
<dbReference type="GO" id="GO:0043565">
    <property type="term" value="F:sequence-specific DNA binding"/>
    <property type="evidence" value="ECO:0007669"/>
    <property type="project" value="TreeGrafter"/>
</dbReference>
<dbReference type="InterPro" id="IPR037424">
    <property type="entry name" value="NocR_PBP2"/>
</dbReference>
<dbReference type="Gene3D" id="1.10.10.10">
    <property type="entry name" value="Winged helix-like DNA-binding domain superfamily/Winged helix DNA-binding domain"/>
    <property type="match status" value="1"/>
</dbReference>
<evidence type="ECO:0000259" key="5">
    <source>
        <dbReference type="PROSITE" id="PS50931"/>
    </source>
</evidence>
<organism evidence="6 7">
    <name type="scientific">Azospirillum thiophilum</name>
    <dbReference type="NCBI Taxonomy" id="528244"/>
    <lineage>
        <taxon>Bacteria</taxon>
        <taxon>Pseudomonadati</taxon>
        <taxon>Pseudomonadota</taxon>
        <taxon>Alphaproteobacteria</taxon>
        <taxon>Rhodospirillales</taxon>
        <taxon>Azospirillaceae</taxon>
        <taxon>Azospirillum</taxon>
    </lineage>
</organism>
<dbReference type="PANTHER" id="PTHR30427">
    <property type="entry name" value="TRANSCRIPTIONAL ACTIVATOR PROTEIN LYSR"/>
    <property type="match status" value="1"/>
</dbReference>
<sequence length="304" mass="33900">MPRFGLKQISAFRSVMISGTTSQAASLLNISQPAVSRLIHNLESQIAVELFIRRNGRLYPTPEAEALFLEVDKVYGGLDRIGNLLQNISLLHQGHLRLVVSVPMAQRLLPQALADFQKTRPDINVSIKVVVRREMREWLDAQQFEVALATFPIDYPAEHVEHLATLNGVCVMPAGHRLAELKVVRAADLEGEPFISIIPETKLRRNVDELFEREGVGRRLLIETQTGAAICDLVAAGLGVSVVDPFTASAFTAKGLAIRPFRPVIRFDFGLLLPMRRPTSLVAREFMQALHRRAEAIAEEFKHC</sequence>
<dbReference type="CDD" id="cd08415">
    <property type="entry name" value="PBP2_LysR_opines_like"/>
    <property type="match status" value="1"/>
</dbReference>
<dbReference type="KEGG" id="ati:AL072_25770"/>
<reference evidence="7" key="1">
    <citation type="submission" date="2015-08" db="EMBL/GenBank/DDBJ databases">
        <title>Complete Genome Sequence of Azospirillum thiophilum BV-S.</title>
        <authorList>
            <person name="Fomenkov A."/>
            <person name="Vincze T."/>
            <person name="Grabovich M."/>
            <person name="Dubinina G."/>
            <person name="Orlova M."/>
            <person name="Belousova E."/>
            <person name="Roberts R.J."/>
        </authorList>
    </citation>
    <scope>NUCLEOTIDE SEQUENCE [LARGE SCALE GENOMIC DNA]</scope>
    <source>
        <strain evidence="7">BV-S</strain>
    </source>
</reference>
<keyword evidence="2" id="KW-0805">Transcription regulation</keyword>
<dbReference type="GO" id="GO:0003700">
    <property type="term" value="F:DNA-binding transcription factor activity"/>
    <property type="evidence" value="ECO:0007669"/>
    <property type="project" value="InterPro"/>
</dbReference>
<dbReference type="InterPro" id="IPR005119">
    <property type="entry name" value="LysR_subst-bd"/>
</dbReference>
<dbReference type="AlphaFoldDB" id="A0AAC8W3M2"/>
<dbReference type="Gene3D" id="3.40.190.290">
    <property type="match status" value="1"/>
</dbReference>
<feature type="domain" description="HTH lysR-type" evidence="5">
    <location>
        <begin position="4"/>
        <end position="61"/>
    </location>
</feature>
<keyword evidence="4" id="KW-0804">Transcription</keyword>
<evidence type="ECO:0000313" key="6">
    <source>
        <dbReference type="EMBL" id="ALG74478.1"/>
    </source>
</evidence>
<dbReference type="PRINTS" id="PR00039">
    <property type="entry name" value="HTHLYSR"/>
</dbReference>
<evidence type="ECO:0000313" key="7">
    <source>
        <dbReference type="Proteomes" id="UP000069935"/>
    </source>
</evidence>
<keyword evidence="7" id="KW-1185">Reference proteome</keyword>
<reference evidence="6 7" key="2">
    <citation type="journal article" date="2016" name="Genome Announc.">
        <title>Complete Genome Sequence of a Strain of Azospirillum thiophilum Isolated from a Sulfide Spring.</title>
        <authorList>
            <person name="Fomenkov A."/>
            <person name="Vincze T."/>
            <person name="Grabovich M."/>
            <person name="Anton B.P."/>
            <person name="Dubinina G."/>
            <person name="Orlova M."/>
            <person name="Belousova E."/>
            <person name="Roberts R.J."/>
        </authorList>
    </citation>
    <scope>NUCLEOTIDE SEQUENCE [LARGE SCALE GENOMIC DNA]</scope>
    <source>
        <strain evidence="6 7">BV-S</strain>
    </source>
</reference>
<dbReference type="PROSITE" id="PS50931">
    <property type="entry name" value="HTH_LYSR"/>
    <property type="match status" value="1"/>
</dbReference>
<dbReference type="EMBL" id="CP012404">
    <property type="protein sequence ID" value="ALG74478.1"/>
    <property type="molecule type" value="Genomic_DNA"/>
</dbReference>
<dbReference type="GO" id="GO:0010628">
    <property type="term" value="P:positive regulation of gene expression"/>
    <property type="evidence" value="ECO:0007669"/>
    <property type="project" value="TreeGrafter"/>
</dbReference>
<dbReference type="InterPro" id="IPR000847">
    <property type="entry name" value="LysR_HTH_N"/>
</dbReference>
<name>A0AAC8W3M2_9PROT</name>
<gene>
    <name evidence="6" type="ORF">AL072_25770</name>
</gene>
<comment type="similarity">
    <text evidence="1">Belongs to the LysR transcriptional regulatory family.</text>
</comment>